<proteinExistence type="inferred from homology"/>
<evidence type="ECO:0000256" key="2">
    <source>
        <dbReference type="ARBA" id="ARBA00023125"/>
    </source>
</evidence>
<evidence type="ECO:0000313" key="9">
    <source>
        <dbReference type="EMBL" id="CAB3976637.1"/>
    </source>
</evidence>
<keyword evidence="2" id="KW-0238">DNA-binding</keyword>
<dbReference type="Gene3D" id="3.40.50.300">
    <property type="entry name" value="P-loop containing nucleotide triphosphate hydrolases"/>
    <property type="match status" value="1"/>
</dbReference>
<feature type="domain" description="Helicase C-terminal" evidence="8">
    <location>
        <begin position="1"/>
        <end position="127"/>
    </location>
</feature>
<evidence type="ECO:0000256" key="3">
    <source>
        <dbReference type="ARBA" id="ARBA00023235"/>
    </source>
</evidence>
<sequence>MGAQQYFPVGAEQKASNRLFAQYHAHYPSSEKENLIKALTSQVSPTRVIFATIAFGMGIDLPNIRKVVHVGLPNTMEEYFQEVGRAGRDGQYAEALTFYDSYNIRKHPHGVQNDMIQLVTCMDRCKREIVLNYFGHKSEHKHNPLHLCCDFHKSICTCTDCESSKTVADVKHDEVESSSHPTLKAVRELSNNAKNVLRERLFRYRESLGSSRSCVGSVSFSTGFSIDLINESVKHCEYMDSVEAIEQHLPVFCKEHAEVIFSLIEEVYADDI</sequence>
<keyword evidence="4" id="KW-0539">Nucleus</keyword>
<dbReference type="SUPFAM" id="SSF52540">
    <property type="entry name" value="P-loop containing nucleoside triphosphate hydrolases"/>
    <property type="match status" value="1"/>
</dbReference>
<keyword evidence="3" id="KW-0413">Isomerase</keyword>
<comment type="similarity">
    <text evidence="1">Belongs to the helicase family. RecQ subfamily.</text>
</comment>
<dbReference type="GO" id="GO:0009378">
    <property type="term" value="F:four-way junction helicase activity"/>
    <property type="evidence" value="ECO:0007669"/>
    <property type="project" value="TreeGrafter"/>
</dbReference>
<dbReference type="GO" id="GO:0003677">
    <property type="term" value="F:DNA binding"/>
    <property type="evidence" value="ECO:0007669"/>
    <property type="project" value="UniProtKB-KW"/>
</dbReference>
<accession>A0A6S7FGV8</accession>
<keyword evidence="10" id="KW-1185">Reference proteome</keyword>
<comment type="catalytic activity">
    <reaction evidence="5">
        <text>Couples ATP hydrolysis with the unwinding of duplex DNA by translocating in the 3'-5' direction.</text>
        <dbReference type="EC" id="5.6.2.4"/>
    </reaction>
</comment>
<name>A0A6S7FGV8_PARCT</name>
<dbReference type="GO" id="GO:0005634">
    <property type="term" value="C:nucleus"/>
    <property type="evidence" value="ECO:0007669"/>
    <property type="project" value="TreeGrafter"/>
</dbReference>
<evidence type="ECO:0000256" key="7">
    <source>
        <dbReference type="ARBA" id="ARBA00044542"/>
    </source>
</evidence>
<dbReference type="InterPro" id="IPR001650">
    <property type="entry name" value="Helicase_C-like"/>
</dbReference>
<dbReference type="InterPro" id="IPR027417">
    <property type="entry name" value="P-loop_NTPase"/>
</dbReference>
<dbReference type="GO" id="GO:0000724">
    <property type="term" value="P:double-strand break repair via homologous recombination"/>
    <property type="evidence" value="ECO:0007669"/>
    <property type="project" value="TreeGrafter"/>
</dbReference>
<dbReference type="OrthoDB" id="5966772at2759"/>
<comment type="caution">
    <text evidence="9">The sequence shown here is derived from an EMBL/GenBank/DDBJ whole genome shotgun (WGS) entry which is preliminary data.</text>
</comment>
<evidence type="ECO:0000256" key="6">
    <source>
        <dbReference type="ARBA" id="ARBA00034808"/>
    </source>
</evidence>
<evidence type="ECO:0000259" key="8">
    <source>
        <dbReference type="PROSITE" id="PS51194"/>
    </source>
</evidence>
<organism evidence="9 10">
    <name type="scientific">Paramuricea clavata</name>
    <name type="common">Red gorgonian</name>
    <name type="synonym">Violescent sea-whip</name>
    <dbReference type="NCBI Taxonomy" id="317549"/>
    <lineage>
        <taxon>Eukaryota</taxon>
        <taxon>Metazoa</taxon>
        <taxon>Cnidaria</taxon>
        <taxon>Anthozoa</taxon>
        <taxon>Octocorallia</taxon>
        <taxon>Malacalcyonacea</taxon>
        <taxon>Plexauridae</taxon>
        <taxon>Paramuricea</taxon>
    </lineage>
</organism>
<reference evidence="9" key="1">
    <citation type="submission" date="2020-04" db="EMBL/GenBank/DDBJ databases">
        <authorList>
            <person name="Alioto T."/>
            <person name="Alioto T."/>
            <person name="Gomez Garrido J."/>
        </authorList>
    </citation>
    <scope>NUCLEOTIDE SEQUENCE</scope>
    <source>
        <strain evidence="9">A484AB</strain>
    </source>
</reference>
<dbReference type="Pfam" id="PF00271">
    <property type="entry name" value="Helicase_C"/>
    <property type="match status" value="1"/>
</dbReference>
<dbReference type="GO" id="GO:0005737">
    <property type="term" value="C:cytoplasm"/>
    <property type="evidence" value="ECO:0007669"/>
    <property type="project" value="TreeGrafter"/>
</dbReference>
<evidence type="ECO:0000256" key="1">
    <source>
        <dbReference type="ARBA" id="ARBA00005446"/>
    </source>
</evidence>
<dbReference type="Proteomes" id="UP001152795">
    <property type="component" value="Unassembled WGS sequence"/>
</dbReference>
<dbReference type="EMBL" id="CACRXK020000006">
    <property type="protein sequence ID" value="CAB3976637.1"/>
    <property type="molecule type" value="Genomic_DNA"/>
</dbReference>
<dbReference type="PROSITE" id="PS51194">
    <property type="entry name" value="HELICASE_CTER"/>
    <property type="match status" value="1"/>
</dbReference>
<gene>
    <name evidence="9" type="ORF">PACLA_8A059560</name>
</gene>
<evidence type="ECO:0000256" key="5">
    <source>
        <dbReference type="ARBA" id="ARBA00034617"/>
    </source>
</evidence>
<dbReference type="AlphaFoldDB" id="A0A6S7FGV8"/>
<evidence type="ECO:0000313" key="10">
    <source>
        <dbReference type="Proteomes" id="UP001152795"/>
    </source>
</evidence>
<protein>
    <recommendedName>
        <fullName evidence="6">DNA 3'-5' helicase</fullName>
        <ecNumber evidence="6">5.6.2.4</ecNumber>
    </recommendedName>
    <alternativeName>
        <fullName evidence="7">DNA 3'-5' helicase BLM</fullName>
    </alternativeName>
</protein>
<evidence type="ECO:0000256" key="4">
    <source>
        <dbReference type="ARBA" id="ARBA00023242"/>
    </source>
</evidence>
<dbReference type="GO" id="GO:0043138">
    <property type="term" value="F:3'-5' DNA helicase activity"/>
    <property type="evidence" value="ECO:0007669"/>
    <property type="project" value="UniProtKB-EC"/>
</dbReference>
<dbReference type="PANTHER" id="PTHR13710">
    <property type="entry name" value="DNA HELICASE RECQ FAMILY MEMBER"/>
    <property type="match status" value="1"/>
</dbReference>
<dbReference type="SMART" id="SM00490">
    <property type="entry name" value="HELICc"/>
    <property type="match status" value="1"/>
</dbReference>
<dbReference type="GO" id="GO:0005694">
    <property type="term" value="C:chromosome"/>
    <property type="evidence" value="ECO:0007669"/>
    <property type="project" value="TreeGrafter"/>
</dbReference>
<dbReference type="PANTHER" id="PTHR13710:SF153">
    <property type="entry name" value="RECQ-LIKE DNA HELICASE BLM"/>
    <property type="match status" value="1"/>
</dbReference>
<dbReference type="EC" id="5.6.2.4" evidence="6"/>